<dbReference type="EMBL" id="CAJEWN010000205">
    <property type="protein sequence ID" value="CAD2172745.1"/>
    <property type="molecule type" value="Genomic_DNA"/>
</dbReference>
<dbReference type="InterPro" id="IPR043136">
    <property type="entry name" value="B30.2/SPRY_sf"/>
</dbReference>
<feature type="coiled-coil region" evidence="1">
    <location>
        <begin position="59"/>
        <end position="147"/>
    </location>
</feature>
<accession>A0A6V7VCN3</accession>
<evidence type="ECO:0000313" key="3">
    <source>
        <dbReference type="EMBL" id="CAD2172745.1"/>
    </source>
</evidence>
<keyword evidence="1" id="KW-0175">Coiled coil</keyword>
<feature type="compositionally biased region" description="Basic and acidic residues" evidence="2">
    <location>
        <begin position="21"/>
        <end position="36"/>
    </location>
</feature>
<reference evidence="3 4" key="1">
    <citation type="submission" date="2020-08" db="EMBL/GenBank/DDBJ databases">
        <authorList>
            <person name="Koutsovoulos G."/>
            <person name="Danchin GJ E."/>
        </authorList>
    </citation>
    <scope>NUCLEOTIDE SEQUENCE [LARGE SCALE GENOMIC DNA]</scope>
</reference>
<evidence type="ECO:0000256" key="2">
    <source>
        <dbReference type="SAM" id="MobiDB-lite"/>
    </source>
</evidence>
<dbReference type="Proteomes" id="UP000580250">
    <property type="component" value="Unassembled WGS sequence"/>
</dbReference>
<evidence type="ECO:0000313" key="4">
    <source>
        <dbReference type="Proteomes" id="UP000580250"/>
    </source>
</evidence>
<feature type="region of interest" description="Disordered" evidence="2">
    <location>
        <begin position="1"/>
        <end position="46"/>
    </location>
</feature>
<protein>
    <submittedName>
        <fullName evidence="3">Uncharacterized protein</fullName>
    </submittedName>
</protein>
<dbReference type="AlphaFoldDB" id="A0A6V7VCN3"/>
<gene>
    <name evidence="3" type="ORF">MENT_LOCUS24312</name>
</gene>
<organism evidence="3 4">
    <name type="scientific">Meloidogyne enterolobii</name>
    <name type="common">Root-knot nematode worm</name>
    <name type="synonym">Meloidogyne mayaguensis</name>
    <dbReference type="NCBI Taxonomy" id="390850"/>
    <lineage>
        <taxon>Eukaryota</taxon>
        <taxon>Metazoa</taxon>
        <taxon>Ecdysozoa</taxon>
        <taxon>Nematoda</taxon>
        <taxon>Chromadorea</taxon>
        <taxon>Rhabditida</taxon>
        <taxon>Tylenchina</taxon>
        <taxon>Tylenchomorpha</taxon>
        <taxon>Tylenchoidea</taxon>
        <taxon>Meloidogynidae</taxon>
        <taxon>Meloidogyninae</taxon>
        <taxon>Meloidogyne</taxon>
    </lineage>
</organism>
<dbReference type="Gene3D" id="2.60.120.920">
    <property type="match status" value="1"/>
</dbReference>
<dbReference type="OrthoDB" id="445357at2759"/>
<comment type="caution">
    <text evidence="3">The sequence shown here is derived from an EMBL/GenBank/DDBJ whole genome shotgun (WGS) entry which is preliminary data.</text>
</comment>
<proteinExistence type="predicted"/>
<evidence type="ECO:0000256" key="1">
    <source>
        <dbReference type="SAM" id="Coils"/>
    </source>
</evidence>
<sequence length="362" mass="41381">MRTPKQLEEWAFSTNNSDNNESLREDLEKFTEKSSDSETSSVDELPTTCRSCCSSKKIIKSLKQRVEKLELQLKNTNLTLENNNLKIDNKIQKVNSEHENEINILKQNIQQLVEENNVNLKQKDEKINSLEEQIKKANDLFEKKIGDLIKLNNLNCMYADFVPIKNKWSKIVNICCLNNCINTDRPIGNCIKGNGFGNLINEENIKYLGKNGGMNNSVFVDAENPYNKPQICFNYSLYYFEIKCIFENGLDCGENGMSIGLENLNSKSFIRYSPKGATILTERFELFKLSTTTWNNNDIFGCGLVYPPNNKMGEEFPYVFFTQNGKQIGKGILLIHNFDAYKPYVDLKCCSIETNFGNAAFA</sequence>
<name>A0A6V7VCN3_MELEN</name>